<dbReference type="OrthoDB" id="9155413at2"/>
<dbReference type="PANTHER" id="PTHR33164">
    <property type="entry name" value="TRANSCRIPTIONAL REGULATOR, MARR FAMILY"/>
    <property type="match status" value="1"/>
</dbReference>
<dbReference type="InterPro" id="IPR000835">
    <property type="entry name" value="HTH_MarR-typ"/>
</dbReference>
<dbReference type="PROSITE" id="PS50995">
    <property type="entry name" value="HTH_MARR_2"/>
    <property type="match status" value="1"/>
</dbReference>
<dbReference type="Pfam" id="PF12802">
    <property type="entry name" value="MarR_2"/>
    <property type="match status" value="1"/>
</dbReference>
<evidence type="ECO:0000313" key="3">
    <source>
        <dbReference type="Proteomes" id="UP000321034"/>
    </source>
</evidence>
<sequence length="169" mass="18585">MMNPAGPLRGKDARENMPGDRGLIYLLKQAEMAVRRPFIDAVASHGLNYAQYTALTVLKRLPGLTSSDLARRSFVRPQSMAETLTPLVDAGLARRDRNPDHGRQILLSITPAGIEKIDAMAETVRAIEDAMLGDFDDDEVALFASFLRRARRSLAESAIETPNAPPKRS</sequence>
<dbReference type="Gene3D" id="1.10.10.10">
    <property type="entry name" value="Winged helix-like DNA-binding domain superfamily/Winged helix DNA-binding domain"/>
    <property type="match status" value="1"/>
</dbReference>
<dbReference type="AlphaFoldDB" id="A0A5C8HW73"/>
<dbReference type="PANTHER" id="PTHR33164:SF43">
    <property type="entry name" value="HTH-TYPE TRANSCRIPTIONAL REPRESSOR YETL"/>
    <property type="match status" value="1"/>
</dbReference>
<organism evidence="2 3">
    <name type="scientific">Microbacterium hatanonis</name>
    <dbReference type="NCBI Taxonomy" id="404366"/>
    <lineage>
        <taxon>Bacteria</taxon>
        <taxon>Bacillati</taxon>
        <taxon>Actinomycetota</taxon>
        <taxon>Actinomycetes</taxon>
        <taxon>Micrococcales</taxon>
        <taxon>Microbacteriaceae</taxon>
        <taxon>Microbacterium</taxon>
    </lineage>
</organism>
<dbReference type="SUPFAM" id="SSF46785">
    <property type="entry name" value="Winged helix' DNA-binding domain"/>
    <property type="match status" value="1"/>
</dbReference>
<proteinExistence type="predicted"/>
<dbReference type="Proteomes" id="UP000321034">
    <property type="component" value="Unassembled WGS sequence"/>
</dbReference>
<dbReference type="GO" id="GO:0006950">
    <property type="term" value="P:response to stress"/>
    <property type="evidence" value="ECO:0007669"/>
    <property type="project" value="TreeGrafter"/>
</dbReference>
<dbReference type="RefSeq" id="WP_147895306.1">
    <property type="nucleotide sequence ID" value="NZ_BAAANR010000001.1"/>
</dbReference>
<dbReference type="InterPro" id="IPR036390">
    <property type="entry name" value="WH_DNA-bd_sf"/>
</dbReference>
<evidence type="ECO:0000313" key="2">
    <source>
        <dbReference type="EMBL" id="TXK10108.1"/>
    </source>
</evidence>
<name>A0A5C8HW73_9MICO</name>
<dbReference type="GO" id="GO:0003700">
    <property type="term" value="F:DNA-binding transcription factor activity"/>
    <property type="evidence" value="ECO:0007669"/>
    <property type="project" value="InterPro"/>
</dbReference>
<feature type="domain" description="HTH marR-type" evidence="1">
    <location>
        <begin position="20"/>
        <end position="152"/>
    </location>
</feature>
<keyword evidence="3" id="KW-1185">Reference proteome</keyword>
<dbReference type="InterPro" id="IPR036388">
    <property type="entry name" value="WH-like_DNA-bd_sf"/>
</dbReference>
<dbReference type="InterPro" id="IPR039422">
    <property type="entry name" value="MarR/SlyA-like"/>
</dbReference>
<reference evidence="2 3" key="1">
    <citation type="submission" date="2019-08" db="EMBL/GenBank/DDBJ databases">
        <authorList>
            <person name="Dong K."/>
        </authorList>
    </citation>
    <scope>NUCLEOTIDE SEQUENCE [LARGE SCALE GENOMIC DNA]</scope>
    <source>
        <strain evidence="2 3">JCM14558</strain>
    </source>
</reference>
<evidence type="ECO:0000259" key="1">
    <source>
        <dbReference type="PROSITE" id="PS50995"/>
    </source>
</evidence>
<accession>A0A5C8HW73</accession>
<gene>
    <name evidence="2" type="ORF">FVP77_14705</name>
</gene>
<dbReference type="EMBL" id="VRSV01000002">
    <property type="protein sequence ID" value="TXK10108.1"/>
    <property type="molecule type" value="Genomic_DNA"/>
</dbReference>
<protein>
    <submittedName>
        <fullName evidence="2">MarR family transcriptional regulator</fullName>
    </submittedName>
</protein>
<dbReference type="SMART" id="SM00347">
    <property type="entry name" value="HTH_MARR"/>
    <property type="match status" value="1"/>
</dbReference>
<comment type="caution">
    <text evidence="2">The sequence shown here is derived from an EMBL/GenBank/DDBJ whole genome shotgun (WGS) entry which is preliminary data.</text>
</comment>